<comment type="caution">
    <text evidence="1">The sequence shown here is derived from an EMBL/GenBank/DDBJ whole genome shotgun (WGS) entry which is preliminary data.</text>
</comment>
<dbReference type="AlphaFoldDB" id="A0A4Y2M3K3"/>
<reference evidence="1 2" key="1">
    <citation type="journal article" date="2019" name="Sci. Rep.">
        <title>Orb-weaving spider Araneus ventricosus genome elucidates the spidroin gene catalogue.</title>
        <authorList>
            <person name="Kono N."/>
            <person name="Nakamura H."/>
            <person name="Ohtoshi R."/>
            <person name="Moran D.A.P."/>
            <person name="Shinohara A."/>
            <person name="Yoshida Y."/>
            <person name="Fujiwara M."/>
            <person name="Mori M."/>
            <person name="Tomita M."/>
            <person name="Arakawa K."/>
        </authorList>
    </citation>
    <scope>NUCLEOTIDE SEQUENCE [LARGE SCALE GENOMIC DNA]</scope>
</reference>
<name>A0A4Y2M3K3_ARAVE</name>
<dbReference type="Proteomes" id="UP000499080">
    <property type="component" value="Unassembled WGS sequence"/>
</dbReference>
<gene>
    <name evidence="1" type="ORF">AVEN_37403_1</name>
</gene>
<evidence type="ECO:0000313" key="2">
    <source>
        <dbReference type="Proteomes" id="UP000499080"/>
    </source>
</evidence>
<evidence type="ECO:0000313" key="1">
    <source>
        <dbReference type="EMBL" id="GBN21010.1"/>
    </source>
</evidence>
<accession>A0A4Y2M3K3</accession>
<sequence>MTRTCVLTRDIVMFFPSRETVSREKSRASSTLQPQHTWWSLRDEQCSFHVTPVVMKLRNHPTVGFDHWKIGSLMLVAGVRLSSGVKKAEPTLEVRTNGVLEGNKESGRIELERLETAFQSPVVQKSCVISSELKPEYLN</sequence>
<protein>
    <submittedName>
        <fullName evidence="1">Uncharacterized protein</fullName>
    </submittedName>
</protein>
<keyword evidence="2" id="KW-1185">Reference proteome</keyword>
<dbReference type="EMBL" id="BGPR01006682">
    <property type="protein sequence ID" value="GBN21010.1"/>
    <property type="molecule type" value="Genomic_DNA"/>
</dbReference>
<organism evidence="1 2">
    <name type="scientific">Araneus ventricosus</name>
    <name type="common">Orbweaver spider</name>
    <name type="synonym">Epeira ventricosa</name>
    <dbReference type="NCBI Taxonomy" id="182803"/>
    <lineage>
        <taxon>Eukaryota</taxon>
        <taxon>Metazoa</taxon>
        <taxon>Ecdysozoa</taxon>
        <taxon>Arthropoda</taxon>
        <taxon>Chelicerata</taxon>
        <taxon>Arachnida</taxon>
        <taxon>Araneae</taxon>
        <taxon>Araneomorphae</taxon>
        <taxon>Entelegynae</taxon>
        <taxon>Araneoidea</taxon>
        <taxon>Araneidae</taxon>
        <taxon>Araneus</taxon>
    </lineage>
</organism>
<proteinExistence type="predicted"/>